<evidence type="ECO:0000313" key="4">
    <source>
        <dbReference type="Proteomes" id="UP000285310"/>
    </source>
</evidence>
<dbReference type="Proteomes" id="UP000285310">
    <property type="component" value="Unassembled WGS sequence"/>
</dbReference>
<dbReference type="SUPFAM" id="SSF52833">
    <property type="entry name" value="Thioredoxin-like"/>
    <property type="match status" value="1"/>
</dbReference>
<dbReference type="Pfam" id="PF13098">
    <property type="entry name" value="Thioredoxin_2"/>
    <property type="match status" value="1"/>
</dbReference>
<dbReference type="NCBIfam" id="NF008657">
    <property type="entry name" value="PRK11657.1"/>
    <property type="match status" value="1"/>
</dbReference>
<dbReference type="InterPro" id="IPR012336">
    <property type="entry name" value="Thioredoxin-like_fold"/>
</dbReference>
<gene>
    <name evidence="3" type="ORF">SAJA_07120</name>
</gene>
<dbReference type="PANTHER" id="PTHR35272">
    <property type="entry name" value="THIOL:DISULFIDE INTERCHANGE PROTEIN DSBC-RELATED"/>
    <property type="match status" value="1"/>
</dbReference>
<accession>A0A423PTJ2</accession>
<sequence length="284" mass="30021">MMSQPISIARRGYGLLGTCLVTFALLAGPSAGALAADNASSTDKPAVADLPKALQQSVKSGQLEVVRSFKTDVPGLTGYVLSQSGQHQIVYSENGYLIVGRIVSPDGKNLSAAYTEKYVPKPDLAKIAQQLEATGHLVQQGPDKAPKIYVFADPNCIYCHKFSDQAAPLVKNNKLQLQWAMVGFLKDTSAGRAAAILTADDPAKAFAKNEAGFDEASESGGIKPIEDIDADIQNVLDAHAKQMAAAGGSGTPTLVYKDAQGKWQSKVGAPGRDWLNSFIESAQK</sequence>
<dbReference type="Gene3D" id="3.10.450.70">
    <property type="entry name" value="Disulphide bond isomerase, DsbC/G, N-terminal"/>
    <property type="match status" value="1"/>
</dbReference>
<reference evidence="3 4" key="1">
    <citation type="submission" date="2013-10" db="EMBL/GenBank/DDBJ databases">
        <title>Salinisphaera japonica YTM-1 Genome Sequencing.</title>
        <authorList>
            <person name="Lai Q."/>
            <person name="Li C."/>
            <person name="Shao Z."/>
        </authorList>
    </citation>
    <scope>NUCLEOTIDE SEQUENCE [LARGE SCALE GENOMIC DNA]</scope>
    <source>
        <strain evidence="3 4">YTM-1</strain>
    </source>
</reference>
<evidence type="ECO:0000256" key="1">
    <source>
        <dbReference type="SAM" id="SignalP"/>
    </source>
</evidence>
<evidence type="ECO:0000259" key="2">
    <source>
        <dbReference type="Pfam" id="PF13098"/>
    </source>
</evidence>
<keyword evidence="1" id="KW-0732">Signal</keyword>
<feature type="chain" id="PRO_5018972582" evidence="1">
    <location>
        <begin position="36"/>
        <end position="284"/>
    </location>
</feature>
<dbReference type="InParanoid" id="A0A423PTJ2"/>
<dbReference type="InterPro" id="IPR036249">
    <property type="entry name" value="Thioredoxin-like_sf"/>
</dbReference>
<dbReference type="PANTHER" id="PTHR35272:SF4">
    <property type="entry name" value="THIOL:DISULFIDE INTERCHANGE PROTEIN DSBG"/>
    <property type="match status" value="1"/>
</dbReference>
<evidence type="ECO:0000313" key="3">
    <source>
        <dbReference type="EMBL" id="ROO28936.1"/>
    </source>
</evidence>
<keyword evidence="4" id="KW-1185">Reference proteome</keyword>
<dbReference type="InterPro" id="IPR051470">
    <property type="entry name" value="Thiol:disulfide_interchange"/>
</dbReference>
<feature type="domain" description="Thioredoxin-like fold" evidence="2">
    <location>
        <begin position="143"/>
        <end position="262"/>
    </location>
</feature>
<comment type="caution">
    <text evidence="3">The sequence shown here is derived from an EMBL/GenBank/DDBJ whole genome shotgun (WGS) entry which is preliminary data.</text>
</comment>
<dbReference type="Gene3D" id="3.40.30.10">
    <property type="entry name" value="Glutaredoxin"/>
    <property type="match status" value="1"/>
</dbReference>
<dbReference type="GO" id="GO:0042597">
    <property type="term" value="C:periplasmic space"/>
    <property type="evidence" value="ECO:0007669"/>
    <property type="project" value="InterPro"/>
</dbReference>
<organism evidence="3 4">
    <name type="scientific">Salinisphaera japonica YTM-1</name>
    <dbReference type="NCBI Taxonomy" id="1209778"/>
    <lineage>
        <taxon>Bacteria</taxon>
        <taxon>Pseudomonadati</taxon>
        <taxon>Pseudomonadota</taxon>
        <taxon>Gammaproteobacteria</taxon>
        <taxon>Salinisphaerales</taxon>
        <taxon>Salinisphaeraceae</taxon>
        <taxon>Salinisphaera</taxon>
    </lineage>
</organism>
<name>A0A423PTJ2_9GAMM</name>
<dbReference type="AlphaFoldDB" id="A0A423PTJ2"/>
<dbReference type="InterPro" id="IPR009094">
    <property type="entry name" value="DiS-bond_isomerase_DsbC/G_N_sf"/>
</dbReference>
<dbReference type="EMBL" id="AYKG01000018">
    <property type="protein sequence ID" value="ROO28936.1"/>
    <property type="molecule type" value="Genomic_DNA"/>
</dbReference>
<protein>
    <submittedName>
        <fullName evidence="3">Fis family transcriptional regulator</fullName>
    </submittedName>
</protein>
<proteinExistence type="predicted"/>
<feature type="signal peptide" evidence="1">
    <location>
        <begin position="1"/>
        <end position="35"/>
    </location>
</feature>